<accession>A0ABW0JG53</accession>
<name>A0ABW0JG53_9BURK</name>
<keyword evidence="1" id="KW-0472">Membrane</keyword>
<comment type="caution">
    <text evidence="2">The sequence shown here is derived from an EMBL/GenBank/DDBJ whole genome shotgun (WGS) entry which is preliminary data.</text>
</comment>
<sequence length="318" mass="33263">MSILAGWQRGGTLPERIVWIAIGVVLVVSAHLLPALVRGASITIQLVGGVLWGTCMVTACYGHGYFFVLAQQHAGEARASIVANRAAAPAQPLAPVMEERATVTHELALAKAQHCSRNCGWLDMRRTTLAARLDTLDAEADDIRRQDAERDRTISQRDALLADPVTARLAALLGVDTTRVELLSGLGFAAVLESVACLSWALALRPPSLVLAPVATPAIPTALATTQDATAATATTPHAVTGVMPGRVETAVSRKARTGGSVPSADTVRPNDDVTRLAQAIAAGHVQPTVAGIRSHLRCSQAKATALRRQLAADSLAA</sequence>
<evidence type="ECO:0000313" key="3">
    <source>
        <dbReference type="Proteomes" id="UP001596103"/>
    </source>
</evidence>
<dbReference type="RefSeq" id="WP_377715471.1">
    <property type="nucleotide sequence ID" value="NZ_JBHSMP010000042.1"/>
</dbReference>
<feature type="transmembrane region" description="Helical" evidence="1">
    <location>
        <begin position="49"/>
        <end position="70"/>
    </location>
</feature>
<keyword evidence="1" id="KW-1133">Transmembrane helix</keyword>
<evidence type="ECO:0000313" key="2">
    <source>
        <dbReference type="EMBL" id="MFC5431870.1"/>
    </source>
</evidence>
<proteinExistence type="predicted"/>
<feature type="transmembrane region" description="Helical" evidence="1">
    <location>
        <begin position="17"/>
        <end position="37"/>
    </location>
</feature>
<keyword evidence="1" id="KW-0812">Transmembrane</keyword>
<reference evidence="3" key="1">
    <citation type="journal article" date="2019" name="Int. J. Syst. Evol. Microbiol.">
        <title>The Global Catalogue of Microorganisms (GCM) 10K type strain sequencing project: providing services to taxonomists for standard genome sequencing and annotation.</title>
        <authorList>
            <consortium name="The Broad Institute Genomics Platform"/>
            <consortium name="The Broad Institute Genome Sequencing Center for Infectious Disease"/>
            <person name="Wu L."/>
            <person name="Ma J."/>
        </authorList>
    </citation>
    <scope>NUCLEOTIDE SEQUENCE [LARGE SCALE GENOMIC DNA]</scope>
    <source>
        <strain evidence="3">CCUG 56042</strain>
    </source>
</reference>
<dbReference type="EMBL" id="JBHSMP010000042">
    <property type="protein sequence ID" value="MFC5431870.1"/>
    <property type="molecule type" value="Genomic_DNA"/>
</dbReference>
<gene>
    <name evidence="2" type="ORF">ACFPTO_24205</name>
</gene>
<organism evidence="2 3">
    <name type="scientific">Paraburkholderia denitrificans</name>
    <dbReference type="NCBI Taxonomy" id="694025"/>
    <lineage>
        <taxon>Bacteria</taxon>
        <taxon>Pseudomonadati</taxon>
        <taxon>Pseudomonadota</taxon>
        <taxon>Betaproteobacteria</taxon>
        <taxon>Burkholderiales</taxon>
        <taxon>Burkholderiaceae</taxon>
        <taxon>Paraburkholderia</taxon>
    </lineage>
</organism>
<evidence type="ECO:0000256" key="1">
    <source>
        <dbReference type="SAM" id="Phobius"/>
    </source>
</evidence>
<protein>
    <submittedName>
        <fullName evidence="2">Uncharacterized protein</fullName>
    </submittedName>
</protein>
<dbReference type="Proteomes" id="UP001596103">
    <property type="component" value="Unassembled WGS sequence"/>
</dbReference>
<keyword evidence="3" id="KW-1185">Reference proteome</keyword>